<dbReference type="FunCoup" id="A0A8V0Y1N1">
    <property type="interactions" value="947"/>
</dbReference>
<evidence type="ECO:0000256" key="1">
    <source>
        <dbReference type="SAM" id="MobiDB-lite"/>
    </source>
</evidence>
<feature type="region of interest" description="Disordered" evidence="1">
    <location>
        <begin position="190"/>
        <end position="214"/>
    </location>
</feature>
<name>A0A8V0Y1N1_CHICK</name>
<evidence type="ECO:0000313" key="4">
    <source>
        <dbReference type="Ensembl" id="ENSGALP00010011301.1"/>
    </source>
</evidence>
<keyword evidence="5" id="KW-1185">Reference proteome</keyword>
<feature type="compositionally biased region" description="Basic and acidic residues" evidence="1">
    <location>
        <begin position="91"/>
        <end position="107"/>
    </location>
</feature>
<evidence type="ECO:0000259" key="2">
    <source>
        <dbReference type="Pfam" id="PF13846"/>
    </source>
</evidence>
<dbReference type="PANTHER" id="PTHR14689">
    <property type="entry name" value="PHORBOL-ESTER_DAG-TYPE DOMAIN-CONTAINING PROTEIN"/>
    <property type="match status" value="1"/>
</dbReference>
<dbReference type="Pfam" id="PF13926">
    <property type="entry name" value="DUF4211"/>
    <property type="match status" value="1"/>
</dbReference>
<dbReference type="Pfam" id="PF13846">
    <property type="entry name" value="DUF4196"/>
    <property type="match status" value="1"/>
</dbReference>
<accession>A0A8V0Y1N1</accession>
<evidence type="ECO:0000259" key="3">
    <source>
        <dbReference type="Pfam" id="PF13926"/>
    </source>
</evidence>
<reference evidence="4" key="1">
    <citation type="submission" date="2020-11" db="EMBL/GenBank/DDBJ databases">
        <title>Gallus gallus (Chicken) genome, bGalGal1, GRCg7b, maternal haplotype autosomes + Z &amp; W.</title>
        <authorList>
            <person name="Warren W."/>
            <person name="Formenti G."/>
            <person name="Fedrigo O."/>
            <person name="Haase B."/>
            <person name="Mountcastle J."/>
            <person name="Balacco J."/>
            <person name="Tracey A."/>
            <person name="Schneider V."/>
            <person name="Okimoto R."/>
            <person name="Cheng H."/>
            <person name="Hawken R."/>
            <person name="Howe K."/>
            <person name="Jarvis E.D."/>
        </authorList>
    </citation>
    <scope>NUCLEOTIDE SEQUENCE [LARGE SCALE GENOMIC DNA]</scope>
    <source>
        <strain evidence="4">Broiler</strain>
    </source>
</reference>
<reference evidence="4" key="2">
    <citation type="submission" date="2025-08" db="UniProtKB">
        <authorList>
            <consortium name="Ensembl"/>
        </authorList>
    </citation>
    <scope>IDENTIFICATION</scope>
    <source>
        <strain evidence="4">broiler</strain>
    </source>
</reference>
<dbReference type="PANTHER" id="PTHR14689:SF0">
    <property type="entry name" value="COILED-COIL DOMAIN-CONTAINING PROTEIN 82"/>
    <property type="match status" value="1"/>
</dbReference>
<evidence type="ECO:0000313" key="5">
    <source>
        <dbReference type="Proteomes" id="UP000000539"/>
    </source>
</evidence>
<dbReference type="OrthoDB" id="21499at2759"/>
<organism evidence="4 5">
    <name type="scientific">Gallus gallus</name>
    <name type="common">Chicken</name>
    <dbReference type="NCBI Taxonomy" id="9031"/>
    <lineage>
        <taxon>Eukaryota</taxon>
        <taxon>Metazoa</taxon>
        <taxon>Chordata</taxon>
        <taxon>Craniata</taxon>
        <taxon>Vertebrata</taxon>
        <taxon>Euteleostomi</taxon>
        <taxon>Archelosauria</taxon>
        <taxon>Archosauria</taxon>
        <taxon>Dinosauria</taxon>
        <taxon>Saurischia</taxon>
        <taxon>Theropoda</taxon>
        <taxon>Coelurosauria</taxon>
        <taxon>Aves</taxon>
        <taxon>Neognathae</taxon>
        <taxon>Galloanserae</taxon>
        <taxon>Galliformes</taxon>
        <taxon>Phasianidae</taxon>
        <taxon>Phasianinae</taxon>
        <taxon>Gallus</taxon>
    </lineage>
</organism>
<protein>
    <submittedName>
        <fullName evidence="4">Coiled-coil domain containing 82</fullName>
    </submittedName>
</protein>
<feature type="compositionally biased region" description="Acidic residues" evidence="1">
    <location>
        <begin position="203"/>
        <end position="214"/>
    </location>
</feature>
<dbReference type="GeneTree" id="ENSGT00390000004986"/>
<dbReference type="Proteomes" id="UP000000539">
    <property type="component" value="Chromosome 1"/>
</dbReference>
<sequence>MGGGVCFGMPLRGLVIRVCTVMCRHSFPMETSVRRYETRNKAAGAEPLSKSRVDWRRTKRELILFDSDEESSFTSEEEESAVSEGEEDGNDEKGSLSDREEKSRGGELTEDGEDECVVPGKRKKCSSSVLEDSDDSEDSDVPVRKVFAKRRCVINEDESSQEQQFGKAGPAGNVCAERKRGALAKLQELAKERAARSSSGNENCEDSDGETEEEPFCQLLLTPEGSETDSESLKDFIVDDDEDDDDNVEHVKSEKHLQQKDLNASNSELLAHYVPQFCHSSPYEHFQRIVKAFLINAIDDTFLSSLYDGTRQKKYAQEMLLSLNYLDDRYIQPRLDNLVSRSRWKDRYKERVDCYPGVLITLKNPTNMSCQACELNRYCKFNVLLFGKLYNSRTLEADDFMSDDKQVLKVGVVCANRTKVYHNLKHFKYKLYVDCSSITKLDAAEDEPVKDTVKRLFSQLEETGWIQKKYNDLENYMNDADSFQEEKD</sequence>
<reference evidence="4" key="3">
    <citation type="submission" date="2025-09" db="UniProtKB">
        <authorList>
            <consortium name="Ensembl"/>
        </authorList>
    </citation>
    <scope>IDENTIFICATION</scope>
    <source>
        <strain evidence="4">broiler</strain>
    </source>
</reference>
<feature type="domain" description="Coiled-coil" evidence="2">
    <location>
        <begin position="68"/>
        <end position="178"/>
    </location>
</feature>
<gene>
    <name evidence="4" type="primary">CCDC82</name>
</gene>
<feature type="region of interest" description="Disordered" evidence="1">
    <location>
        <begin position="66"/>
        <end position="142"/>
    </location>
</feature>
<feature type="domain" description="DUF4211" evidence="3">
    <location>
        <begin position="235"/>
        <end position="395"/>
    </location>
</feature>
<dbReference type="InterPro" id="IPR025244">
    <property type="entry name" value="CCDC82"/>
</dbReference>
<dbReference type="InterPro" id="IPR025451">
    <property type="entry name" value="DUF4211"/>
</dbReference>
<dbReference type="AlphaFoldDB" id="A0A8V0Y1N1"/>
<dbReference type="Ensembl" id="ENSGALT00010019753.1">
    <property type="protein sequence ID" value="ENSGALP00010011301.1"/>
    <property type="gene ID" value="ENSGALG00010008258.1"/>
</dbReference>
<feature type="compositionally biased region" description="Acidic residues" evidence="1">
    <location>
        <begin position="66"/>
        <end position="90"/>
    </location>
</feature>
<dbReference type="GO" id="GO:0005634">
    <property type="term" value="C:nucleus"/>
    <property type="evidence" value="ECO:0000318"/>
    <property type="project" value="GO_Central"/>
</dbReference>
<feature type="compositionally biased region" description="Acidic residues" evidence="1">
    <location>
        <begin position="131"/>
        <end position="140"/>
    </location>
</feature>
<proteinExistence type="predicted"/>